<dbReference type="PROSITE" id="PS51257">
    <property type="entry name" value="PROKAR_LIPOPROTEIN"/>
    <property type="match status" value="1"/>
</dbReference>
<comment type="caution">
    <text evidence="1">The sequence shown here is derived from an EMBL/GenBank/DDBJ whole genome shotgun (WGS) entry which is preliminary data.</text>
</comment>
<dbReference type="InterPro" id="IPR050490">
    <property type="entry name" value="Bact_solute-bd_prot1"/>
</dbReference>
<accession>A0A7X0VTL1</accession>
<dbReference type="EMBL" id="JACJVO010000001">
    <property type="protein sequence ID" value="MBB6729475.1"/>
    <property type="molecule type" value="Genomic_DNA"/>
</dbReference>
<sequence length="489" mass="53883">MMKSVIGDAAKLLLAGGALLVAAGCSGQAGSEAASSMPGGGQADEITLAFQDSARTKDVEDLIAKFNASHPGVQVETLALPSDRYDESLNMLMTSGEGPDVFEIGTGWLTSYIYKNWLLDLSEAAPDDVRGEFPAWAADYTKKNDHYYAIPSAMMTVRLIYNKKLLASAGCDPDRPPATLEELKSCADRISEAGTGYNRYGFALPANDDEAGFRLPLEMAGTYGGVYDYDYTLGKYDFSAYLPWFQAMLDMKREGGLFPGEISLKFDTALTQFAQGNVGMMIVSSRDFAALERMLPASFEWGAAMPPSFDAASKGKGALMIEPEPPFAVNAYTAHKEEAIDLWQYLLSDDYLGELYEKGELIPARPEVTEDSRYRPSLPSMREFLPASEESIYPKEPKFILKYEPTQFIQGNVGDSVRMKAYRDILQGLRSPEEALKELTEQYNRSIENAIYQKLINMNDYVFPDFDPLLPLAAKNLSQADSVENGVLP</sequence>
<dbReference type="SUPFAM" id="SSF53850">
    <property type="entry name" value="Periplasmic binding protein-like II"/>
    <property type="match status" value="1"/>
</dbReference>
<reference evidence="1 2" key="1">
    <citation type="submission" date="2020-08" db="EMBL/GenBank/DDBJ databases">
        <title>Cohnella phylogeny.</title>
        <authorList>
            <person name="Dunlap C."/>
        </authorList>
    </citation>
    <scope>NUCLEOTIDE SEQUENCE [LARGE SCALE GENOMIC DNA]</scope>
    <source>
        <strain evidence="1 2">CBP 2801</strain>
    </source>
</reference>
<proteinExistence type="predicted"/>
<keyword evidence="2" id="KW-1185">Reference proteome</keyword>
<evidence type="ECO:0000313" key="2">
    <source>
        <dbReference type="Proteomes" id="UP000564644"/>
    </source>
</evidence>
<dbReference type="PANTHER" id="PTHR43649:SF12">
    <property type="entry name" value="DIACETYLCHITOBIOSE BINDING PROTEIN DASA"/>
    <property type="match status" value="1"/>
</dbReference>
<gene>
    <name evidence="1" type="ORF">H7C18_01010</name>
</gene>
<dbReference type="RefSeq" id="WP_185127139.1">
    <property type="nucleotide sequence ID" value="NZ_JACJVO010000001.1"/>
</dbReference>
<dbReference type="Gene3D" id="3.40.190.10">
    <property type="entry name" value="Periplasmic binding protein-like II"/>
    <property type="match status" value="1"/>
</dbReference>
<dbReference type="AlphaFoldDB" id="A0A7X0VTL1"/>
<evidence type="ECO:0000313" key="1">
    <source>
        <dbReference type="EMBL" id="MBB6729475.1"/>
    </source>
</evidence>
<name>A0A7X0VTL1_9BACL</name>
<organism evidence="1 2">
    <name type="scientific">Cohnella zeiphila</name>
    <dbReference type="NCBI Taxonomy" id="2761120"/>
    <lineage>
        <taxon>Bacteria</taxon>
        <taxon>Bacillati</taxon>
        <taxon>Bacillota</taxon>
        <taxon>Bacilli</taxon>
        <taxon>Bacillales</taxon>
        <taxon>Paenibacillaceae</taxon>
        <taxon>Cohnella</taxon>
    </lineage>
</organism>
<dbReference type="Proteomes" id="UP000564644">
    <property type="component" value="Unassembled WGS sequence"/>
</dbReference>
<protein>
    <submittedName>
        <fullName evidence="1">Extracellular solute-binding protein</fullName>
    </submittedName>
</protein>
<dbReference type="PANTHER" id="PTHR43649">
    <property type="entry name" value="ARABINOSE-BINDING PROTEIN-RELATED"/>
    <property type="match status" value="1"/>
</dbReference>
<dbReference type="InterPro" id="IPR006059">
    <property type="entry name" value="SBP"/>
</dbReference>
<dbReference type="Pfam" id="PF01547">
    <property type="entry name" value="SBP_bac_1"/>
    <property type="match status" value="1"/>
</dbReference>